<keyword evidence="2 7" id="KW-0963">Cytoplasm</keyword>
<comment type="caution">
    <text evidence="9">The sequence shown here is derived from an EMBL/GenBank/DDBJ whole genome shotgun (WGS) entry which is preliminary data.</text>
</comment>
<evidence type="ECO:0000256" key="1">
    <source>
        <dbReference type="ARBA" id="ARBA00013860"/>
    </source>
</evidence>
<keyword evidence="6 7" id="KW-0804">Transcription</keyword>
<evidence type="ECO:0000256" key="4">
    <source>
        <dbReference type="ARBA" id="ARBA00023015"/>
    </source>
</evidence>
<evidence type="ECO:0000256" key="2">
    <source>
        <dbReference type="ARBA" id="ARBA00022490"/>
    </source>
</evidence>
<dbReference type="GO" id="GO:0003700">
    <property type="term" value="F:DNA-binding transcription factor activity"/>
    <property type="evidence" value="ECO:0007669"/>
    <property type="project" value="UniProtKB-UniRule"/>
</dbReference>
<keyword evidence="9" id="KW-0132">Cell division</keyword>
<accession>A0A2H0UN03</accession>
<dbReference type="PROSITE" id="PS51740">
    <property type="entry name" value="SPOVT_ABRB"/>
    <property type="match status" value="2"/>
</dbReference>
<dbReference type="InterPro" id="IPR020603">
    <property type="entry name" value="MraZ_dom"/>
</dbReference>
<keyword evidence="9" id="KW-0131">Cell cycle</keyword>
<keyword evidence="3" id="KW-0677">Repeat</keyword>
<protein>
    <recommendedName>
        <fullName evidence="1 7">Transcriptional regulator MraZ</fullName>
    </recommendedName>
</protein>
<dbReference type="InterPro" id="IPR003444">
    <property type="entry name" value="MraZ"/>
</dbReference>
<dbReference type="GO" id="GO:2000143">
    <property type="term" value="P:negative regulation of DNA-templated transcription initiation"/>
    <property type="evidence" value="ECO:0007669"/>
    <property type="project" value="TreeGrafter"/>
</dbReference>
<comment type="subunit">
    <text evidence="7">Forms oligomers.</text>
</comment>
<evidence type="ECO:0000313" key="9">
    <source>
        <dbReference type="EMBL" id="PIR87145.1"/>
    </source>
</evidence>
<organism evidence="9 10">
    <name type="scientific">Candidatus Harrisonbacteria bacterium CG10_big_fil_rev_8_21_14_0_10_49_15</name>
    <dbReference type="NCBI Taxonomy" id="1974587"/>
    <lineage>
        <taxon>Bacteria</taxon>
        <taxon>Candidatus Harrisoniibacteriota</taxon>
    </lineage>
</organism>
<dbReference type="GO" id="GO:0000976">
    <property type="term" value="F:transcription cis-regulatory region binding"/>
    <property type="evidence" value="ECO:0007669"/>
    <property type="project" value="TreeGrafter"/>
</dbReference>
<dbReference type="AlphaFoldDB" id="A0A2H0UN03"/>
<keyword evidence="5 7" id="KW-0238">DNA-binding</keyword>
<dbReference type="SUPFAM" id="SSF89447">
    <property type="entry name" value="AbrB/MazE/MraZ-like"/>
    <property type="match status" value="1"/>
</dbReference>
<dbReference type="GO" id="GO:0005737">
    <property type="term" value="C:cytoplasm"/>
    <property type="evidence" value="ECO:0007669"/>
    <property type="project" value="UniProtKB-UniRule"/>
</dbReference>
<dbReference type="NCBIfam" id="TIGR00242">
    <property type="entry name" value="division/cell wall cluster transcriptional repressor MraZ"/>
    <property type="match status" value="1"/>
</dbReference>
<evidence type="ECO:0000256" key="3">
    <source>
        <dbReference type="ARBA" id="ARBA00022737"/>
    </source>
</evidence>
<feature type="domain" description="SpoVT-AbrB" evidence="8">
    <location>
        <begin position="76"/>
        <end position="119"/>
    </location>
</feature>
<evidence type="ECO:0000256" key="5">
    <source>
        <dbReference type="ARBA" id="ARBA00023125"/>
    </source>
</evidence>
<name>A0A2H0UN03_9BACT</name>
<comment type="similarity">
    <text evidence="7">Belongs to the MraZ family.</text>
</comment>
<proteinExistence type="inferred from homology"/>
<dbReference type="InterPro" id="IPR007159">
    <property type="entry name" value="SpoVT-AbrB_dom"/>
</dbReference>
<evidence type="ECO:0000256" key="7">
    <source>
        <dbReference type="HAMAP-Rule" id="MF_01008"/>
    </source>
</evidence>
<reference evidence="10" key="1">
    <citation type="submission" date="2017-09" db="EMBL/GenBank/DDBJ databases">
        <title>Depth-based differentiation of microbial function through sediment-hosted aquifers and enrichment of novel symbionts in the deep terrestrial subsurface.</title>
        <authorList>
            <person name="Probst A.J."/>
            <person name="Ladd B."/>
            <person name="Jarett J.K."/>
            <person name="Geller-Mcgrath D.E."/>
            <person name="Sieber C.M.K."/>
            <person name="Emerson J.B."/>
            <person name="Anantharaman K."/>
            <person name="Thomas B.C."/>
            <person name="Malmstrom R."/>
            <person name="Stieglmeier M."/>
            <person name="Klingl A."/>
            <person name="Woyke T."/>
            <person name="Ryan C.M."/>
            <person name="Banfield J.F."/>
        </authorList>
    </citation>
    <scope>NUCLEOTIDE SEQUENCE [LARGE SCALE GENOMIC DNA]</scope>
</reference>
<sequence length="143" mass="15984">MFIGEYKHSIDEKGRIAFPVKFRPDFGSSVFVTKGLDHCLFVFTRDEWEQLAKKISATSFTNQNARAFARLMLSGAVEAPLDKQGRILLPDYLREYAGISAKAVVAGVYSRVEIWDETKWGSYKAETEAAGDEIAEKLGELGI</sequence>
<dbReference type="InterPro" id="IPR035642">
    <property type="entry name" value="MraZ_N"/>
</dbReference>
<evidence type="ECO:0000313" key="10">
    <source>
        <dbReference type="Proteomes" id="UP000229526"/>
    </source>
</evidence>
<dbReference type="EMBL" id="PFBD01000018">
    <property type="protein sequence ID" value="PIR87145.1"/>
    <property type="molecule type" value="Genomic_DNA"/>
</dbReference>
<evidence type="ECO:0000259" key="8">
    <source>
        <dbReference type="PROSITE" id="PS51740"/>
    </source>
</evidence>
<dbReference type="HAMAP" id="MF_01008">
    <property type="entry name" value="MraZ"/>
    <property type="match status" value="1"/>
</dbReference>
<dbReference type="CDD" id="cd16320">
    <property type="entry name" value="MraZ_N"/>
    <property type="match status" value="1"/>
</dbReference>
<dbReference type="Pfam" id="PF02381">
    <property type="entry name" value="MraZ"/>
    <property type="match status" value="2"/>
</dbReference>
<comment type="subcellular location">
    <subcellularLocation>
        <location evidence="7">Cytoplasm</location>
        <location evidence="7">Nucleoid</location>
    </subcellularLocation>
</comment>
<feature type="domain" description="SpoVT-AbrB" evidence="8">
    <location>
        <begin position="5"/>
        <end position="47"/>
    </location>
</feature>
<dbReference type="Proteomes" id="UP000229526">
    <property type="component" value="Unassembled WGS sequence"/>
</dbReference>
<dbReference type="GO" id="GO:0051301">
    <property type="term" value="P:cell division"/>
    <property type="evidence" value="ECO:0007669"/>
    <property type="project" value="UniProtKB-KW"/>
</dbReference>
<keyword evidence="4 7" id="KW-0805">Transcription regulation</keyword>
<dbReference type="PANTHER" id="PTHR34701:SF1">
    <property type="entry name" value="TRANSCRIPTIONAL REGULATOR MRAZ"/>
    <property type="match status" value="1"/>
</dbReference>
<evidence type="ECO:0000256" key="6">
    <source>
        <dbReference type="ARBA" id="ARBA00023163"/>
    </source>
</evidence>
<dbReference type="InterPro" id="IPR035644">
    <property type="entry name" value="MraZ_C"/>
</dbReference>
<gene>
    <name evidence="7" type="primary">mraZ</name>
    <name evidence="9" type="ORF">COU11_01875</name>
</gene>
<dbReference type="CDD" id="cd16321">
    <property type="entry name" value="MraZ_C"/>
    <property type="match status" value="1"/>
</dbReference>
<dbReference type="PANTHER" id="PTHR34701">
    <property type="entry name" value="TRANSCRIPTIONAL REGULATOR MRAZ"/>
    <property type="match status" value="1"/>
</dbReference>
<dbReference type="InterPro" id="IPR038619">
    <property type="entry name" value="MraZ_sf"/>
</dbReference>
<dbReference type="Gene3D" id="3.40.1550.20">
    <property type="entry name" value="Transcriptional regulator MraZ domain"/>
    <property type="match status" value="1"/>
</dbReference>
<dbReference type="GO" id="GO:0009295">
    <property type="term" value="C:nucleoid"/>
    <property type="evidence" value="ECO:0007669"/>
    <property type="project" value="UniProtKB-SubCell"/>
</dbReference>
<dbReference type="InterPro" id="IPR037914">
    <property type="entry name" value="SpoVT-AbrB_sf"/>
</dbReference>